<sequence length="771" mass="90564">MSRAIDNLLECVTVELLLEKKKNVVISCIYRAPGANIDQFNEWMEENYQTLSHKSMFICGDFNIDLLNPNRHTGTEEFINTIYRCSLYPTITKPSRVTTQHATLIDNIFTNVMDSKMTSGLLINDISDHLPVFVVYEGQYRKERPKTNFFYRRVMNEHAVRRLREDFMGQNWEPVYREDDLDKAYEKFLNIFKTVYDRNCPRMRYKHKKNYSERPWMSKGLQNACKKKNVLYKQFIKDRSKKAEEKYKTYKNKLTEILRRCKKLYYSKILEDNKNNIRGTWNVLNKLIRNSSRRCNYPQYFMDNDTQVNKLEDVVEKFNRFFVNVGPSLAGGICTDDTSVIINNNTIERNMSSMFLKPIAEKEIIEIVNKCGNKTSSDSDGITMTTVKWVIEGICKPLTHIFNMSFRLGQFPNNMKIAKVIPLYKSGDKHNLTNYRPISLLSQFSKILEKLFNNRLDTFIDKHNILSDCQYGFRSQRSTSLAITDLMEDITSAMDEKKYTMGIFIDLKKAFDTVNHELLMDKLEKYGIRGLVGKWIRSYLTQRRQFVRLGEYQSSELNIVCGVPQGSVLGPKLFILYINDICKVSETVKMVLFADDTTIWASDENLQQLSVRVSEEFGKIKKWCDNNLLSLNLEKTKYMVFGNRRPHNELQLRIGGANIERVYEIKFLGVMVDDRLSWKSHIRHVQHKIAKNISILARVRHMLDVKALRILYCSLILPYLEYGVENWGNTYRSSLQPLYILQKRAIRVVHKMGYRDHTNVVFIRSKLLKFF</sequence>
<dbReference type="InterPro" id="IPR036691">
    <property type="entry name" value="Endo/exonu/phosph_ase_sf"/>
</dbReference>
<reference evidence="3" key="1">
    <citation type="submission" date="2025-08" db="UniProtKB">
        <authorList>
            <consortium name="Ensembl"/>
        </authorList>
    </citation>
    <scope>IDENTIFICATION</scope>
</reference>
<keyword evidence="4" id="KW-1185">Reference proteome</keyword>
<keyword evidence="1" id="KW-0175">Coiled coil</keyword>
<evidence type="ECO:0000313" key="4">
    <source>
        <dbReference type="Proteomes" id="UP000261600"/>
    </source>
</evidence>
<evidence type="ECO:0000259" key="2">
    <source>
        <dbReference type="PROSITE" id="PS50878"/>
    </source>
</evidence>
<protein>
    <recommendedName>
        <fullName evidence="2">Reverse transcriptase domain-containing protein</fullName>
    </recommendedName>
</protein>
<dbReference type="Pfam" id="PF14529">
    <property type="entry name" value="Exo_endo_phos_2"/>
    <property type="match status" value="1"/>
</dbReference>
<dbReference type="PROSITE" id="PS50878">
    <property type="entry name" value="RT_POL"/>
    <property type="match status" value="1"/>
</dbReference>
<dbReference type="Proteomes" id="UP000261600">
    <property type="component" value="Unplaced"/>
</dbReference>
<dbReference type="Ensembl" id="ENSMALT00000010670.1">
    <property type="protein sequence ID" value="ENSMALP00000010447.1"/>
    <property type="gene ID" value="ENSMALG00000007417.1"/>
</dbReference>
<dbReference type="AlphaFoldDB" id="A0A3Q3JA85"/>
<dbReference type="GO" id="GO:0003824">
    <property type="term" value="F:catalytic activity"/>
    <property type="evidence" value="ECO:0007669"/>
    <property type="project" value="InterPro"/>
</dbReference>
<proteinExistence type="predicted"/>
<accession>A0A3Q3JA85</accession>
<dbReference type="InterPro" id="IPR005135">
    <property type="entry name" value="Endo/exonuclease/phosphatase"/>
</dbReference>
<dbReference type="PANTHER" id="PTHR33332">
    <property type="entry name" value="REVERSE TRANSCRIPTASE DOMAIN-CONTAINING PROTEIN"/>
    <property type="match status" value="1"/>
</dbReference>
<evidence type="ECO:0000313" key="3">
    <source>
        <dbReference type="Ensembl" id="ENSMALP00000010447.1"/>
    </source>
</evidence>
<name>A0A3Q3JA85_MONAL</name>
<dbReference type="InterPro" id="IPR043502">
    <property type="entry name" value="DNA/RNA_pol_sf"/>
</dbReference>
<dbReference type="InterPro" id="IPR000477">
    <property type="entry name" value="RT_dom"/>
</dbReference>
<evidence type="ECO:0000256" key="1">
    <source>
        <dbReference type="SAM" id="Coils"/>
    </source>
</evidence>
<reference evidence="3" key="2">
    <citation type="submission" date="2025-09" db="UniProtKB">
        <authorList>
            <consortium name="Ensembl"/>
        </authorList>
    </citation>
    <scope>IDENTIFICATION</scope>
</reference>
<dbReference type="CDD" id="cd01650">
    <property type="entry name" value="RT_nLTR_like"/>
    <property type="match status" value="1"/>
</dbReference>
<dbReference type="SUPFAM" id="SSF56672">
    <property type="entry name" value="DNA/RNA polymerases"/>
    <property type="match status" value="1"/>
</dbReference>
<dbReference type="Pfam" id="PF00078">
    <property type="entry name" value="RVT_1"/>
    <property type="match status" value="1"/>
</dbReference>
<dbReference type="SUPFAM" id="SSF56219">
    <property type="entry name" value="DNase I-like"/>
    <property type="match status" value="1"/>
</dbReference>
<feature type="domain" description="Reverse transcriptase" evidence="2">
    <location>
        <begin position="404"/>
        <end position="672"/>
    </location>
</feature>
<dbReference type="Gene3D" id="3.60.10.10">
    <property type="entry name" value="Endonuclease/exonuclease/phosphatase"/>
    <property type="match status" value="1"/>
</dbReference>
<feature type="coiled-coil region" evidence="1">
    <location>
        <begin position="233"/>
        <end position="260"/>
    </location>
</feature>
<organism evidence="3 4">
    <name type="scientific">Monopterus albus</name>
    <name type="common">Swamp eel</name>
    <dbReference type="NCBI Taxonomy" id="43700"/>
    <lineage>
        <taxon>Eukaryota</taxon>
        <taxon>Metazoa</taxon>
        <taxon>Chordata</taxon>
        <taxon>Craniata</taxon>
        <taxon>Vertebrata</taxon>
        <taxon>Euteleostomi</taxon>
        <taxon>Actinopterygii</taxon>
        <taxon>Neopterygii</taxon>
        <taxon>Teleostei</taxon>
        <taxon>Neoteleostei</taxon>
        <taxon>Acanthomorphata</taxon>
        <taxon>Anabantaria</taxon>
        <taxon>Synbranchiformes</taxon>
        <taxon>Synbranchidae</taxon>
        <taxon>Monopterus</taxon>
    </lineage>
</organism>